<comment type="caution">
    <text evidence="2">The sequence shown here is derived from an EMBL/GenBank/DDBJ whole genome shotgun (WGS) entry which is preliminary data.</text>
</comment>
<evidence type="ECO:0000313" key="2">
    <source>
        <dbReference type="EMBL" id="KAI5064275.1"/>
    </source>
</evidence>
<evidence type="ECO:0000313" key="3">
    <source>
        <dbReference type="Proteomes" id="UP000886520"/>
    </source>
</evidence>
<proteinExistence type="predicted"/>
<feature type="region of interest" description="Disordered" evidence="1">
    <location>
        <begin position="1"/>
        <end position="48"/>
    </location>
</feature>
<gene>
    <name evidence="2" type="ORF">GOP47_0020945</name>
</gene>
<sequence>MGCCYSTSNSYEEREDEGTDAQAGEQRPPESPSLDPRLLSHSEILSDSQCPMKDSPYILIALTKGNGRFEPLPRRAWLSQALP</sequence>
<dbReference type="AlphaFoldDB" id="A0A9D4UAM9"/>
<reference evidence="2" key="1">
    <citation type="submission" date="2021-01" db="EMBL/GenBank/DDBJ databases">
        <title>Adiantum capillus-veneris genome.</title>
        <authorList>
            <person name="Fang Y."/>
            <person name="Liao Q."/>
        </authorList>
    </citation>
    <scope>NUCLEOTIDE SEQUENCE</scope>
    <source>
        <strain evidence="2">H3</strain>
        <tissue evidence="2">Leaf</tissue>
    </source>
</reference>
<dbReference type="EMBL" id="JABFUD020000020">
    <property type="protein sequence ID" value="KAI5064275.1"/>
    <property type="molecule type" value="Genomic_DNA"/>
</dbReference>
<keyword evidence="3" id="KW-1185">Reference proteome</keyword>
<organism evidence="2 3">
    <name type="scientific">Adiantum capillus-veneris</name>
    <name type="common">Maidenhair fern</name>
    <dbReference type="NCBI Taxonomy" id="13818"/>
    <lineage>
        <taxon>Eukaryota</taxon>
        <taxon>Viridiplantae</taxon>
        <taxon>Streptophyta</taxon>
        <taxon>Embryophyta</taxon>
        <taxon>Tracheophyta</taxon>
        <taxon>Polypodiopsida</taxon>
        <taxon>Polypodiidae</taxon>
        <taxon>Polypodiales</taxon>
        <taxon>Pteridineae</taxon>
        <taxon>Pteridaceae</taxon>
        <taxon>Vittarioideae</taxon>
        <taxon>Adiantum</taxon>
    </lineage>
</organism>
<dbReference type="Proteomes" id="UP000886520">
    <property type="component" value="Chromosome 20"/>
</dbReference>
<feature type="compositionally biased region" description="Polar residues" evidence="1">
    <location>
        <begin position="1"/>
        <end position="10"/>
    </location>
</feature>
<evidence type="ECO:0000256" key="1">
    <source>
        <dbReference type="SAM" id="MobiDB-lite"/>
    </source>
</evidence>
<name>A0A9D4UAM9_ADICA</name>
<accession>A0A9D4UAM9</accession>
<protein>
    <submittedName>
        <fullName evidence="2">Uncharacterized protein</fullName>
    </submittedName>
</protein>